<dbReference type="SUPFAM" id="SSF81301">
    <property type="entry name" value="Nucleotidyltransferase"/>
    <property type="match status" value="1"/>
</dbReference>
<comment type="caution">
    <text evidence="1">The sequence shown here is derived from an EMBL/GenBank/DDBJ whole genome shotgun (WGS) entry which is preliminary data.</text>
</comment>
<organism evidence="1 2">
    <name type="scientific">candidate division MSBL1 archaeon SCGC-AAA261F19</name>
    <dbReference type="NCBI Taxonomy" id="1698275"/>
    <lineage>
        <taxon>Archaea</taxon>
        <taxon>Methanobacteriati</taxon>
        <taxon>Methanobacteriota</taxon>
        <taxon>candidate division MSBL1</taxon>
    </lineage>
</organism>
<evidence type="ECO:0008006" key="3">
    <source>
        <dbReference type="Google" id="ProtNLM"/>
    </source>
</evidence>
<keyword evidence="2" id="KW-1185">Reference proteome</keyword>
<dbReference type="Proteomes" id="UP000070565">
    <property type="component" value="Unassembled WGS sequence"/>
</dbReference>
<reference evidence="1 2" key="1">
    <citation type="journal article" date="2016" name="Sci. Rep.">
        <title>Metabolic traits of an uncultured archaeal lineage -MSBL1- from brine pools of the Red Sea.</title>
        <authorList>
            <person name="Mwirichia R."/>
            <person name="Alam I."/>
            <person name="Rashid M."/>
            <person name="Vinu M."/>
            <person name="Ba-Alawi W."/>
            <person name="Anthony Kamau A."/>
            <person name="Kamanda Ngugi D."/>
            <person name="Goker M."/>
            <person name="Klenk H.P."/>
            <person name="Bajic V."/>
            <person name="Stingl U."/>
        </authorList>
    </citation>
    <scope>NUCLEOTIDE SEQUENCE [LARGE SCALE GENOMIC DNA]</scope>
    <source>
        <strain evidence="1">SCGC-AAA261F19</strain>
    </source>
</reference>
<sequence length="163" mass="18837">YGVLRLTHDVDFLVQKGLSESRINKLLNLLHAEGFSFDEKEVHQRLQQGGMVRMTGAEGFVKGFVVDLIARPRMDPILEHSRKVEEGKICMISPEDLIVQKLLIIKETSPPKLRPHDKEDVVALLIAREELNLEMDYLHERAKEERVDNLLEKFLKKIEELAE</sequence>
<evidence type="ECO:0000313" key="1">
    <source>
        <dbReference type="EMBL" id="KXB02971.1"/>
    </source>
</evidence>
<name>A0A133V957_9EURY</name>
<dbReference type="Pfam" id="PF08843">
    <property type="entry name" value="AbiEii"/>
    <property type="match status" value="1"/>
</dbReference>
<evidence type="ECO:0000313" key="2">
    <source>
        <dbReference type="Proteomes" id="UP000070565"/>
    </source>
</evidence>
<dbReference type="AlphaFoldDB" id="A0A133V957"/>
<protein>
    <recommendedName>
        <fullName evidence="3">Nucleotidyltransferase</fullName>
    </recommendedName>
</protein>
<feature type="non-terminal residue" evidence="1">
    <location>
        <position position="1"/>
    </location>
</feature>
<dbReference type="InterPro" id="IPR014942">
    <property type="entry name" value="AbiEii"/>
</dbReference>
<gene>
    <name evidence="1" type="ORF">AKJ45_02925</name>
</gene>
<proteinExistence type="predicted"/>
<accession>A0A133V957</accession>
<dbReference type="InterPro" id="IPR043519">
    <property type="entry name" value="NT_sf"/>
</dbReference>
<dbReference type="EMBL" id="LHXZ01000040">
    <property type="protein sequence ID" value="KXB02971.1"/>
    <property type="molecule type" value="Genomic_DNA"/>
</dbReference>